<dbReference type="OrthoDB" id="10250130at2759"/>
<evidence type="ECO:0000256" key="2">
    <source>
        <dbReference type="ARBA" id="ARBA00023004"/>
    </source>
</evidence>
<gene>
    <name evidence="3" type="ORF">HETSPECPRED_003876</name>
</gene>
<proteinExistence type="predicted"/>
<evidence type="ECO:0000256" key="1">
    <source>
        <dbReference type="ARBA" id="ARBA00022737"/>
    </source>
</evidence>
<dbReference type="Pfam" id="PF24681">
    <property type="entry name" value="Kelch_KLHDC2_KLHL20_DRC7"/>
    <property type="match status" value="1"/>
</dbReference>
<keyword evidence="4" id="KW-1185">Reference proteome</keyword>
<evidence type="ECO:0000313" key="4">
    <source>
        <dbReference type="Proteomes" id="UP000664521"/>
    </source>
</evidence>
<evidence type="ECO:0000313" key="3">
    <source>
        <dbReference type="EMBL" id="CAF9918930.1"/>
    </source>
</evidence>
<name>A0A8H3F8B7_9LECA</name>
<dbReference type="InterPro" id="IPR015915">
    <property type="entry name" value="Kelch-typ_b-propeller"/>
</dbReference>
<dbReference type="Gene3D" id="2.120.10.80">
    <property type="entry name" value="Kelch-type beta propeller"/>
    <property type="match status" value="2"/>
</dbReference>
<accession>A0A8H3F8B7</accession>
<evidence type="ECO:0008006" key="5">
    <source>
        <dbReference type="Google" id="ProtNLM"/>
    </source>
</evidence>
<organism evidence="3 4">
    <name type="scientific">Heterodermia speciosa</name>
    <dbReference type="NCBI Taxonomy" id="116794"/>
    <lineage>
        <taxon>Eukaryota</taxon>
        <taxon>Fungi</taxon>
        <taxon>Dikarya</taxon>
        <taxon>Ascomycota</taxon>
        <taxon>Pezizomycotina</taxon>
        <taxon>Lecanoromycetes</taxon>
        <taxon>OSLEUM clade</taxon>
        <taxon>Lecanoromycetidae</taxon>
        <taxon>Caliciales</taxon>
        <taxon>Physciaceae</taxon>
        <taxon>Heterodermia</taxon>
    </lineage>
</organism>
<sequence>METGLAAGYAVETAAEGAVGAGIALAKSTMPLKANWQRISIGTPLPRSSHSLSIVGGVAYIFGGEERPREPVENDMHLVTLPSSGADADYKKVSARSNNEGGEVPAARVGHTANAIGHRIYVFGGRGGKAIEPLAEKGRVWIFDTMAAQWSFLNPPEGSIYPEPRSYHASSATAHPLHTSYGQLESRFDPLPVDTGTHGTIFIHAGCSAKGRLGDLWAFDVNTSTWTKFPDPPGPVRGGPSLTYALNRLYRYGGFDGENELGGQMDCLDISVSSEAKGEGLGHGGQWKSVTISPDALSPGNRSVAGLHPVTTGQGRNYLLLCLGEKTPSLSGHDGAGEFWGTVWSFQLHSESMTAASFKDATRRLLHAKTGENAWAQVDIPEASMEAGQLDGPRPRGWFASAPGADIGTQMLVLWGGVQANNERANDGWLLTIES</sequence>
<dbReference type="Proteomes" id="UP000664521">
    <property type="component" value="Unassembled WGS sequence"/>
</dbReference>
<comment type="caution">
    <text evidence="3">The sequence shown here is derived from an EMBL/GenBank/DDBJ whole genome shotgun (WGS) entry which is preliminary data.</text>
</comment>
<protein>
    <recommendedName>
        <fullName evidence="5">Galactose oxidase</fullName>
    </recommendedName>
</protein>
<dbReference type="PANTHER" id="PTHR47435:SF4">
    <property type="entry name" value="KELCH REPEAT PROTEIN (AFU_ORTHOLOGUE AFUA_5G12780)"/>
    <property type="match status" value="1"/>
</dbReference>
<keyword evidence="1" id="KW-0677">Repeat</keyword>
<dbReference type="GO" id="GO:0019760">
    <property type="term" value="P:glucosinolate metabolic process"/>
    <property type="evidence" value="ECO:0007669"/>
    <property type="project" value="UniProtKB-ARBA"/>
</dbReference>
<reference evidence="3" key="1">
    <citation type="submission" date="2021-03" db="EMBL/GenBank/DDBJ databases">
        <authorList>
            <person name="Tagirdzhanova G."/>
        </authorList>
    </citation>
    <scope>NUCLEOTIDE SEQUENCE</scope>
</reference>
<dbReference type="PANTHER" id="PTHR47435">
    <property type="entry name" value="KELCH REPEAT PROTEIN (AFU_ORTHOLOGUE AFUA_5G12780)"/>
    <property type="match status" value="1"/>
</dbReference>
<keyword evidence="2" id="KW-0408">Iron</keyword>
<dbReference type="SUPFAM" id="SSF117281">
    <property type="entry name" value="Kelch motif"/>
    <property type="match status" value="1"/>
</dbReference>
<dbReference type="AlphaFoldDB" id="A0A8H3F8B7"/>
<dbReference type="EMBL" id="CAJPDS010000023">
    <property type="protein sequence ID" value="CAF9918930.1"/>
    <property type="molecule type" value="Genomic_DNA"/>
</dbReference>